<dbReference type="RefSeq" id="XP_052128731.1">
    <property type="nucleotide sequence ID" value="XM_052272771.1"/>
</dbReference>
<dbReference type="KEGG" id="foc:127750631"/>
<keyword evidence="1" id="KW-1185">Reference proteome</keyword>
<name>A0A9C6X3Y8_FRAOC</name>
<dbReference type="Proteomes" id="UP000504606">
    <property type="component" value="Unplaced"/>
</dbReference>
<organism evidence="1 2">
    <name type="scientific">Frankliniella occidentalis</name>
    <name type="common">Western flower thrips</name>
    <name type="synonym">Euthrips occidentalis</name>
    <dbReference type="NCBI Taxonomy" id="133901"/>
    <lineage>
        <taxon>Eukaryota</taxon>
        <taxon>Metazoa</taxon>
        <taxon>Ecdysozoa</taxon>
        <taxon>Arthropoda</taxon>
        <taxon>Hexapoda</taxon>
        <taxon>Insecta</taxon>
        <taxon>Pterygota</taxon>
        <taxon>Neoptera</taxon>
        <taxon>Paraneoptera</taxon>
        <taxon>Thysanoptera</taxon>
        <taxon>Terebrantia</taxon>
        <taxon>Thripoidea</taxon>
        <taxon>Thripidae</taxon>
        <taxon>Frankliniella</taxon>
    </lineage>
</organism>
<evidence type="ECO:0000313" key="2">
    <source>
        <dbReference type="RefSeq" id="XP_052128731.1"/>
    </source>
</evidence>
<dbReference type="AlphaFoldDB" id="A0A9C6X3Y8"/>
<dbReference type="OrthoDB" id="2415966at2759"/>
<protein>
    <submittedName>
        <fullName evidence="2">Uncharacterized protein LOC127750631</fullName>
    </submittedName>
</protein>
<dbReference type="GeneID" id="127750631"/>
<evidence type="ECO:0000313" key="1">
    <source>
        <dbReference type="Proteomes" id="UP000504606"/>
    </source>
</evidence>
<gene>
    <name evidence="2" type="primary">LOC127750631</name>
</gene>
<accession>A0A9C6X3Y8</accession>
<proteinExistence type="predicted"/>
<reference evidence="2" key="1">
    <citation type="submission" date="2025-08" db="UniProtKB">
        <authorList>
            <consortium name="RefSeq"/>
        </authorList>
    </citation>
    <scope>IDENTIFICATION</scope>
    <source>
        <tissue evidence="2">Whole organism</tissue>
    </source>
</reference>
<sequence length="147" mass="16613">MSAQMVLDLVEILRPHLPETTSSLAIPVERKVLAAIYFFAHGCYHQSVGQNVDFPMGRTTAQDCIHMVTGALNNRDVVRRFIKFPRTKEELNLTIRRNQELRVKIPNTVGYVDGTLVQIMKPGVDYNVDAYIRRKSTPCLNVQVSGV</sequence>